<dbReference type="Proteomes" id="UP000548582">
    <property type="component" value="Unassembled WGS sequence"/>
</dbReference>
<protein>
    <submittedName>
        <fullName evidence="5">Porin family protein</fullName>
    </submittedName>
</protein>
<dbReference type="SUPFAM" id="SSF56925">
    <property type="entry name" value="OMPA-like"/>
    <property type="match status" value="1"/>
</dbReference>
<keyword evidence="2" id="KW-0472">Membrane</keyword>
<keyword evidence="2" id="KW-0812">Transmembrane</keyword>
<dbReference type="Pfam" id="PF13505">
    <property type="entry name" value="OMP_b-brl"/>
    <property type="match status" value="1"/>
</dbReference>
<keyword evidence="2" id="KW-1133">Transmembrane helix</keyword>
<dbReference type="AlphaFoldDB" id="A0A848EFU6"/>
<dbReference type="InterPro" id="IPR011250">
    <property type="entry name" value="OMP/PagP_B-barrel"/>
</dbReference>
<name>A0A848EFU6_9PROT</name>
<sequence length="212" mass="22856">MMKDNAVFAAAMAATSLVALASPATANEPDLRPLNGFYAGVFAGAIALDSTVSFAATDTRPAERYVDQGGDGFVVGLRGGWGQLISVHKYLGIEIEGLVPWNVTSRLNANGAEYRARLRSELGIYGRAGWSRDGQDLLFIRAGFTIPKQTYESVENHGTGTADWTPVPTIGAGAEIAISRRWAGRVDISYSFPHGDNVLESYRLTFGVSYRF</sequence>
<feature type="signal peptide" evidence="3">
    <location>
        <begin position="1"/>
        <end position="21"/>
    </location>
</feature>
<organism evidence="5 6">
    <name type="scientific">Neoroseomonas marina</name>
    <dbReference type="NCBI Taxonomy" id="1232220"/>
    <lineage>
        <taxon>Bacteria</taxon>
        <taxon>Pseudomonadati</taxon>
        <taxon>Pseudomonadota</taxon>
        <taxon>Alphaproteobacteria</taxon>
        <taxon>Acetobacterales</taxon>
        <taxon>Acetobacteraceae</taxon>
        <taxon>Neoroseomonas</taxon>
    </lineage>
</organism>
<dbReference type="Gene3D" id="2.40.160.20">
    <property type="match status" value="1"/>
</dbReference>
<evidence type="ECO:0000256" key="2">
    <source>
        <dbReference type="SAM" id="Phobius"/>
    </source>
</evidence>
<accession>A0A848EFU6</accession>
<evidence type="ECO:0000313" key="6">
    <source>
        <dbReference type="Proteomes" id="UP000548582"/>
    </source>
</evidence>
<comment type="caution">
    <text evidence="5">The sequence shown here is derived from an EMBL/GenBank/DDBJ whole genome shotgun (WGS) entry which is preliminary data.</text>
</comment>
<keyword evidence="6" id="KW-1185">Reference proteome</keyword>
<proteinExistence type="predicted"/>
<feature type="domain" description="Outer membrane protein beta-barrel" evidence="4">
    <location>
        <begin position="13"/>
        <end position="212"/>
    </location>
</feature>
<evidence type="ECO:0000256" key="1">
    <source>
        <dbReference type="ARBA" id="ARBA00022729"/>
    </source>
</evidence>
<dbReference type="InterPro" id="IPR027385">
    <property type="entry name" value="Beta-barrel_OMP"/>
</dbReference>
<gene>
    <name evidence="5" type="ORF">GWK16_14520</name>
</gene>
<feature type="transmembrane region" description="Helical" evidence="2">
    <location>
        <begin position="36"/>
        <end position="56"/>
    </location>
</feature>
<keyword evidence="1 3" id="KW-0732">Signal</keyword>
<dbReference type="EMBL" id="JABBKX010000004">
    <property type="protein sequence ID" value="NMJ42459.1"/>
    <property type="molecule type" value="Genomic_DNA"/>
</dbReference>
<evidence type="ECO:0000256" key="3">
    <source>
        <dbReference type="SAM" id="SignalP"/>
    </source>
</evidence>
<dbReference type="RefSeq" id="WP_170054676.1">
    <property type="nucleotide sequence ID" value="NZ_JABBKX010000004.1"/>
</dbReference>
<evidence type="ECO:0000259" key="4">
    <source>
        <dbReference type="Pfam" id="PF13505"/>
    </source>
</evidence>
<reference evidence="5 6" key="1">
    <citation type="submission" date="2020-03" db="EMBL/GenBank/DDBJ databases">
        <authorList>
            <person name="Sun Q."/>
        </authorList>
    </citation>
    <scope>NUCLEOTIDE SEQUENCE [LARGE SCALE GENOMIC DNA]</scope>
    <source>
        <strain evidence="5 6">JC162</strain>
    </source>
</reference>
<feature type="chain" id="PRO_5032384843" evidence="3">
    <location>
        <begin position="22"/>
        <end position="212"/>
    </location>
</feature>
<evidence type="ECO:0000313" key="5">
    <source>
        <dbReference type="EMBL" id="NMJ42459.1"/>
    </source>
</evidence>